<evidence type="ECO:0000256" key="6">
    <source>
        <dbReference type="ARBA" id="ARBA00023186"/>
    </source>
</evidence>
<feature type="binding site" evidence="7">
    <location>
        <position position="18"/>
    </location>
    <ligand>
        <name>ATP</name>
        <dbReference type="ChEBI" id="CHEBI:30616"/>
    </ligand>
</feature>
<dbReference type="InterPro" id="IPR027417">
    <property type="entry name" value="P-loop_NTPase"/>
</dbReference>
<keyword evidence="4 7" id="KW-0547">Nucleotide-binding</keyword>
<dbReference type="GO" id="GO:0005524">
    <property type="term" value="F:ATP binding"/>
    <property type="evidence" value="ECO:0007669"/>
    <property type="project" value="UniProtKB-UniRule"/>
</dbReference>
<organism evidence="10 11">
    <name type="scientific">Aestuariispira insulae</name>
    <dbReference type="NCBI Taxonomy" id="1461337"/>
    <lineage>
        <taxon>Bacteria</taxon>
        <taxon>Pseudomonadati</taxon>
        <taxon>Pseudomonadota</taxon>
        <taxon>Alphaproteobacteria</taxon>
        <taxon>Rhodospirillales</taxon>
        <taxon>Kiloniellaceae</taxon>
        <taxon>Aestuariispira</taxon>
    </lineage>
</organism>
<dbReference type="PANTHER" id="PTHR48102:SF3">
    <property type="entry name" value="ATP-DEPENDENT PROTEASE ATPASE SUBUNIT HSLU"/>
    <property type="match status" value="1"/>
</dbReference>
<name>A0A3D9HPF4_9PROT</name>
<keyword evidence="10" id="KW-0645">Protease</keyword>
<feature type="binding site" evidence="7">
    <location>
        <position position="386"/>
    </location>
    <ligand>
        <name>ATP</name>
        <dbReference type="ChEBI" id="CHEBI:30616"/>
    </ligand>
</feature>
<feature type="binding site" evidence="7">
    <location>
        <position position="314"/>
    </location>
    <ligand>
        <name>ATP</name>
        <dbReference type="ChEBI" id="CHEBI:30616"/>
    </ligand>
</feature>
<dbReference type="FunFam" id="3.40.50.300:FF:000213">
    <property type="entry name" value="ATP-dependent protease ATPase subunit HslU"/>
    <property type="match status" value="1"/>
</dbReference>
<dbReference type="InterPro" id="IPR019489">
    <property type="entry name" value="Clp_ATPase_C"/>
</dbReference>
<protein>
    <recommendedName>
        <fullName evidence="7">ATP-dependent protease ATPase subunit HslU</fullName>
    </recommendedName>
    <alternativeName>
        <fullName evidence="7">Unfoldase HslU</fullName>
    </alternativeName>
</protein>
<proteinExistence type="inferred from homology"/>
<accession>A0A3D9HPF4</accession>
<dbReference type="GO" id="GO:0009376">
    <property type="term" value="C:HslUV protease complex"/>
    <property type="evidence" value="ECO:0007669"/>
    <property type="project" value="UniProtKB-UniRule"/>
</dbReference>
<dbReference type="Pfam" id="PF00004">
    <property type="entry name" value="AAA"/>
    <property type="match status" value="1"/>
</dbReference>
<dbReference type="InterPro" id="IPR003593">
    <property type="entry name" value="AAA+_ATPase"/>
</dbReference>
<dbReference type="GO" id="GO:0008233">
    <property type="term" value="F:peptidase activity"/>
    <property type="evidence" value="ECO:0007669"/>
    <property type="project" value="UniProtKB-KW"/>
</dbReference>
<dbReference type="CDD" id="cd19498">
    <property type="entry name" value="RecA-like_HslU"/>
    <property type="match status" value="1"/>
</dbReference>
<dbReference type="OrthoDB" id="9804062at2"/>
<gene>
    <name evidence="7" type="primary">hslU</name>
    <name evidence="10" type="ORF">DFP90_103183</name>
</gene>
<feature type="binding site" evidence="7">
    <location>
        <begin position="60"/>
        <end position="65"/>
    </location>
    <ligand>
        <name>ATP</name>
        <dbReference type="ChEBI" id="CHEBI:30616"/>
    </ligand>
</feature>
<dbReference type="Gene3D" id="1.10.8.10">
    <property type="entry name" value="DNA helicase RuvA subunit, C-terminal domain"/>
    <property type="match status" value="1"/>
</dbReference>
<dbReference type="InterPro" id="IPR004491">
    <property type="entry name" value="HslU"/>
</dbReference>
<dbReference type="GO" id="GO:0016887">
    <property type="term" value="F:ATP hydrolysis activity"/>
    <property type="evidence" value="ECO:0007669"/>
    <property type="project" value="InterPro"/>
</dbReference>
<dbReference type="Gene3D" id="1.10.8.60">
    <property type="match status" value="1"/>
</dbReference>
<comment type="function">
    <text evidence="7">ATPase subunit of a proteasome-like degradation complex; this subunit has chaperone activity. The binding of ATP and its subsequent hydrolysis by HslU are essential for unfolding of protein substrates subsequently hydrolyzed by HslV. HslU recognizes the N-terminal part of its protein substrates and unfolds these before they are guided to HslV for hydrolysis.</text>
</comment>
<comment type="subcellular location">
    <subcellularLocation>
        <location evidence="1 7">Cytoplasm</location>
    </subcellularLocation>
</comment>
<reference evidence="10 11" key="1">
    <citation type="submission" date="2018-07" db="EMBL/GenBank/DDBJ databases">
        <title>Genomic Encyclopedia of Type Strains, Phase III (KMG-III): the genomes of soil and plant-associated and newly described type strains.</title>
        <authorList>
            <person name="Whitman W."/>
        </authorList>
    </citation>
    <scope>NUCLEOTIDE SEQUENCE [LARGE SCALE GENOMIC DNA]</scope>
    <source>
        <strain evidence="10 11">CECT 8488</strain>
    </source>
</reference>
<keyword evidence="10" id="KW-0378">Hydrolase</keyword>
<dbReference type="AlphaFoldDB" id="A0A3D9HPF4"/>
<evidence type="ECO:0000256" key="2">
    <source>
        <dbReference type="ARBA" id="ARBA00009771"/>
    </source>
</evidence>
<dbReference type="Gene3D" id="3.40.50.300">
    <property type="entry name" value="P-loop containing nucleotide triphosphate hydrolases"/>
    <property type="match status" value="2"/>
</dbReference>
<evidence type="ECO:0000259" key="8">
    <source>
        <dbReference type="SMART" id="SM00382"/>
    </source>
</evidence>
<dbReference type="InterPro" id="IPR003959">
    <property type="entry name" value="ATPase_AAA_core"/>
</dbReference>
<dbReference type="Proteomes" id="UP000256845">
    <property type="component" value="Unassembled WGS sequence"/>
</dbReference>
<keyword evidence="5 7" id="KW-0067">ATP-binding</keyword>
<evidence type="ECO:0000313" key="10">
    <source>
        <dbReference type="EMBL" id="RED51383.1"/>
    </source>
</evidence>
<dbReference type="Pfam" id="PF07724">
    <property type="entry name" value="AAA_2"/>
    <property type="match status" value="1"/>
</dbReference>
<evidence type="ECO:0000256" key="3">
    <source>
        <dbReference type="ARBA" id="ARBA00022490"/>
    </source>
</evidence>
<keyword evidence="3 7" id="KW-0963">Cytoplasm</keyword>
<dbReference type="EMBL" id="QRDW01000003">
    <property type="protein sequence ID" value="RED51383.1"/>
    <property type="molecule type" value="Genomic_DNA"/>
</dbReference>
<keyword evidence="11" id="KW-1185">Reference proteome</keyword>
<dbReference type="GO" id="GO:0036402">
    <property type="term" value="F:proteasome-activating activity"/>
    <property type="evidence" value="ECO:0007669"/>
    <property type="project" value="UniProtKB-UniRule"/>
</dbReference>
<dbReference type="SMART" id="SM00382">
    <property type="entry name" value="AAA"/>
    <property type="match status" value="1"/>
</dbReference>
<dbReference type="NCBIfam" id="NF003544">
    <property type="entry name" value="PRK05201.1"/>
    <property type="match status" value="1"/>
</dbReference>
<dbReference type="GO" id="GO:0043335">
    <property type="term" value="P:protein unfolding"/>
    <property type="evidence" value="ECO:0007669"/>
    <property type="project" value="UniProtKB-UniRule"/>
</dbReference>
<dbReference type="SMART" id="SM01086">
    <property type="entry name" value="ClpB_D2-small"/>
    <property type="match status" value="1"/>
</dbReference>
<keyword evidence="6 7" id="KW-0143">Chaperone</keyword>
<evidence type="ECO:0000259" key="9">
    <source>
        <dbReference type="SMART" id="SM01086"/>
    </source>
</evidence>
<feature type="binding site" evidence="7">
    <location>
        <position position="249"/>
    </location>
    <ligand>
        <name>ATP</name>
        <dbReference type="ChEBI" id="CHEBI:30616"/>
    </ligand>
</feature>
<dbReference type="RefSeq" id="WP_115936279.1">
    <property type="nucleotide sequence ID" value="NZ_QRDW01000003.1"/>
</dbReference>
<dbReference type="HAMAP" id="MF_00249">
    <property type="entry name" value="HslU"/>
    <property type="match status" value="1"/>
</dbReference>
<comment type="caution">
    <text evidence="10">The sequence shown here is derived from an EMBL/GenBank/DDBJ whole genome shotgun (WGS) entry which is preliminary data.</text>
</comment>
<dbReference type="NCBIfam" id="TIGR00390">
    <property type="entry name" value="hslU"/>
    <property type="match status" value="1"/>
</dbReference>
<evidence type="ECO:0000256" key="7">
    <source>
        <dbReference type="HAMAP-Rule" id="MF_00249"/>
    </source>
</evidence>
<dbReference type="FunFam" id="3.40.50.300:FF:000220">
    <property type="entry name" value="ATP-dependent protease ATPase subunit HslU"/>
    <property type="match status" value="1"/>
</dbReference>
<dbReference type="SUPFAM" id="SSF52540">
    <property type="entry name" value="P-loop containing nucleoside triphosphate hydrolases"/>
    <property type="match status" value="1"/>
</dbReference>
<comment type="subunit">
    <text evidence="7">A double ring-shaped homohexamer of HslV is capped on each side by a ring-shaped HslU homohexamer. The assembly of the HslU/HslV complex is dependent on binding of ATP.</text>
</comment>
<evidence type="ECO:0000256" key="4">
    <source>
        <dbReference type="ARBA" id="ARBA00022741"/>
    </source>
</evidence>
<sequence length="436" mass="48450">MTSFTPREIVSELDRFIVGQDEAKRAVAIALRNRWRRQQLTGEMREEVLPKNILMAGPTGCGKTEIARRLAKLANAPFVKVEATKFTEVGYVGRDVEQIIRDLVEIAITMGTEQQRKEVKAKAEMHAEERVLDALVGETASESTRQSFRKKLREGELDDKEIEIQVQETSSMNMPTLDIPGMPGASMGMINLNDIFGKAMGGQTKPKRMTVRDSYEILITEEADKLVDHDGIVAQAVENVEQNGIVFIDEIDKITIRSERQGGDVSREGVQRDLLPLLEGTSVATKHGTVKTDHILFITSGAFHQAKPSDLLAELQGRLPIRVSLNPLTEADFGRILREPENSLVKQYVALMGTEDVTLDIQETAIDRIAELAAQINQTVENIGARRLHTVLERLLEEISFTASDRGGETVTITADYVTEQVADLAKDTDLSKFIL</sequence>
<comment type="similarity">
    <text evidence="2 7">Belongs to the ClpX chaperone family. HslU subfamily.</text>
</comment>
<evidence type="ECO:0000256" key="5">
    <source>
        <dbReference type="ARBA" id="ARBA00022840"/>
    </source>
</evidence>
<evidence type="ECO:0000256" key="1">
    <source>
        <dbReference type="ARBA" id="ARBA00004496"/>
    </source>
</evidence>
<dbReference type="PANTHER" id="PTHR48102">
    <property type="entry name" value="ATP-DEPENDENT CLP PROTEASE ATP-BINDING SUBUNIT CLPX-LIKE, MITOCHONDRIAL-RELATED"/>
    <property type="match status" value="1"/>
</dbReference>
<feature type="domain" description="AAA+ ATPase" evidence="8">
    <location>
        <begin position="49"/>
        <end position="325"/>
    </location>
</feature>
<evidence type="ECO:0000313" key="11">
    <source>
        <dbReference type="Proteomes" id="UP000256845"/>
    </source>
</evidence>
<feature type="domain" description="Clp ATPase C-terminal" evidence="9">
    <location>
        <begin position="328"/>
        <end position="422"/>
    </location>
</feature>
<dbReference type="InterPro" id="IPR050052">
    <property type="entry name" value="ATP-dep_Clp_protease_ClpX"/>
</dbReference>